<protein>
    <recommendedName>
        <fullName evidence="1">VOC domain-containing protein</fullName>
    </recommendedName>
</protein>
<dbReference type="SUPFAM" id="SSF54593">
    <property type="entry name" value="Glyoxalase/Bleomycin resistance protein/Dihydroxybiphenyl dioxygenase"/>
    <property type="match status" value="1"/>
</dbReference>
<dbReference type="InterPro" id="IPR041581">
    <property type="entry name" value="Glyoxalase_6"/>
</dbReference>
<evidence type="ECO:0000259" key="1">
    <source>
        <dbReference type="PROSITE" id="PS51819"/>
    </source>
</evidence>
<dbReference type="PROSITE" id="PS51819">
    <property type="entry name" value="VOC"/>
    <property type="match status" value="1"/>
</dbReference>
<dbReference type="InterPro" id="IPR029068">
    <property type="entry name" value="Glyas_Bleomycin-R_OHBP_Dase"/>
</dbReference>
<comment type="caution">
    <text evidence="2">The sequence shown here is derived from an EMBL/GenBank/DDBJ whole genome shotgun (WGS) entry which is preliminary data.</text>
</comment>
<accession>A0A1Q9LNY1</accession>
<keyword evidence="3" id="KW-1185">Reference proteome</keyword>
<reference evidence="2 3" key="1">
    <citation type="submission" date="2016-10" db="EMBL/GenBank/DDBJ databases">
        <title>The Draft Genome Sequence of Actinokineospora bangkokensis 44EHWT reveals the biosynthetic pathway of antifungal compounds Thailandins with unusual extender unit butylmalonyl-CoA.</title>
        <authorList>
            <person name="Greule A."/>
            <person name="Intra B."/>
            <person name="Flemming S."/>
            <person name="Rommel M.G."/>
            <person name="Panbangred W."/>
            <person name="Bechthold A."/>
        </authorList>
    </citation>
    <scope>NUCLEOTIDE SEQUENCE [LARGE SCALE GENOMIC DNA]</scope>
    <source>
        <strain evidence="2 3">44EHW</strain>
    </source>
</reference>
<dbReference type="RefSeq" id="WP_075974607.1">
    <property type="nucleotide sequence ID" value="NZ_MKQR01000009.1"/>
</dbReference>
<dbReference type="AlphaFoldDB" id="A0A1Q9LNY1"/>
<dbReference type="Pfam" id="PF18029">
    <property type="entry name" value="Glyoxalase_6"/>
    <property type="match status" value="1"/>
</dbReference>
<dbReference type="OrthoDB" id="2453533at2"/>
<dbReference type="STRING" id="1193682.BJP25_15750"/>
<proteinExistence type="predicted"/>
<evidence type="ECO:0000313" key="2">
    <source>
        <dbReference type="EMBL" id="OLR93709.1"/>
    </source>
</evidence>
<dbReference type="InterPro" id="IPR037523">
    <property type="entry name" value="VOC_core"/>
</dbReference>
<dbReference type="EMBL" id="MKQR01000009">
    <property type="protein sequence ID" value="OLR93709.1"/>
    <property type="molecule type" value="Genomic_DNA"/>
</dbReference>
<feature type="domain" description="VOC" evidence="1">
    <location>
        <begin position="10"/>
        <end position="119"/>
    </location>
</feature>
<dbReference type="Gene3D" id="3.10.180.10">
    <property type="entry name" value="2,3-Dihydroxybiphenyl 1,2-Dioxygenase, domain 1"/>
    <property type="match status" value="1"/>
</dbReference>
<dbReference type="CDD" id="cd06587">
    <property type="entry name" value="VOC"/>
    <property type="match status" value="1"/>
</dbReference>
<evidence type="ECO:0000313" key="3">
    <source>
        <dbReference type="Proteomes" id="UP000186040"/>
    </source>
</evidence>
<sequence length="126" mass="13620">MGRHDRAGDFVTLLALLPVTDLRRSAEWFTRAVGQPADEHFDGVAADWYLSSGQSVQLVVDPARAGGGICTVRVDDLPSAVRRLDDHGVRVEDHFSGSAWVRGVVLRDPDGNTLALTQLRGQGSRG</sequence>
<name>A0A1Q9LNY1_9PSEU</name>
<organism evidence="2 3">
    <name type="scientific">Actinokineospora bangkokensis</name>
    <dbReference type="NCBI Taxonomy" id="1193682"/>
    <lineage>
        <taxon>Bacteria</taxon>
        <taxon>Bacillati</taxon>
        <taxon>Actinomycetota</taxon>
        <taxon>Actinomycetes</taxon>
        <taxon>Pseudonocardiales</taxon>
        <taxon>Pseudonocardiaceae</taxon>
        <taxon>Actinokineospora</taxon>
    </lineage>
</organism>
<dbReference type="Proteomes" id="UP000186040">
    <property type="component" value="Unassembled WGS sequence"/>
</dbReference>
<gene>
    <name evidence="2" type="ORF">BJP25_15750</name>
</gene>